<evidence type="ECO:0000256" key="3">
    <source>
        <dbReference type="ARBA" id="ARBA00023180"/>
    </source>
</evidence>
<dbReference type="InterPro" id="IPR027039">
    <property type="entry name" value="Crtac1"/>
</dbReference>
<evidence type="ECO:0000256" key="1">
    <source>
        <dbReference type="ARBA" id="ARBA00022729"/>
    </source>
</evidence>
<keyword evidence="3" id="KW-0325">Glycoprotein</keyword>
<name>M5UML0_9BACT</name>
<dbReference type="Proteomes" id="UP000011885">
    <property type="component" value="Unassembled WGS sequence"/>
</dbReference>
<dbReference type="InterPro" id="IPR013517">
    <property type="entry name" value="FG-GAP"/>
</dbReference>
<dbReference type="SMART" id="SM00191">
    <property type="entry name" value="Int_alpha"/>
    <property type="match status" value="2"/>
</dbReference>
<dbReference type="Pfam" id="PF14559">
    <property type="entry name" value="TPR_19"/>
    <property type="match status" value="1"/>
</dbReference>
<dbReference type="Pfam" id="PF07593">
    <property type="entry name" value="UnbV_ASPIC"/>
    <property type="match status" value="1"/>
</dbReference>
<dbReference type="Gene3D" id="1.25.40.10">
    <property type="entry name" value="Tetratricopeptide repeat domain"/>
    <property type="match status" value="2"/>
</dbReference>
<dbReference type="Pfam" id="PF13517">
    <property type="entry name" value="FG-GAP_3"/>
    <property type="match status" value="1"/>
</dbReference>
<comment type="caution">
    <text evidence="5">The sequence shown here is derived from an EMBL/GenBank/DDBJ whole genome shotgun (WGS) entry which is preliminary data.</text>
</comment>
<dbReference type="InterPro" id="IPR028994">
    <property type="entry name" value="Integrin_alpha_N"/>
</dbReference>
<evidence type="ECO:0000313" key="6">
    <source>
        <dbReference type="Proteomes" id="UP000011885"/>
    </source>
</evidence>
<accession>M5UML0</accession>
<dbReference type="PANTHER" id="PTHR16026">
    <property type="entry name" value="CARTILAGE ACIDIC PROTEIN 1"/>
    <property type="match status" value="1"/>
</dbReference>
<dbReference type="InterPro" id="IPR013519">
    <property type="entry name" value="Int_alpha_beta-p"/>
</dbReference>
<keyword evidence="1" id="KW-0732">Signal</keyword>
<gene>
    <name evidence="5" type="ORF">RSSM_01329</name>
</gene>
<dbReference type="PANTHER" id="PTHR16026:SF0">
    <property type="entry name" value="CARTILAGE ACIDIC PROTEIN 1"/>
    <property type="match status" value="1"/>
</dbReference>
<dbReference type="EMBL" id="ANOH01000103">
    <property type="protein sequence ID" value="EMI57223.1"/>
    <property type="molecule type" value="Genomic_DNA"/>
</dbReference>
<dbReference type="PATRIC" id="fig|1263870.3.peg.1429"/>
<dbReference type="RefSeq" id="WP_008675661.1">
    <property type="nucleotide sequence ID" value="NZ_ANOH01000103.1"/>
</dbReference>
<keyword evidence="6" id="KW-1185">Reference proteome</keyword>
<evidence type="ECO:0000259" key="4">
    <source>
        <dbReference type="Pfam" id="PF07593"/>
    </source>
</evidence>
<evidence type="ECO:0000313" key="5">
    <source>
        <dbReference type="EMBL" id="EMI57223.1"/>
    </source>
</evidence>
<organism evidence="5 6">
    <name type="scientific">Rhodopirellula sallentina SM41</name>
    <dbReference type="NCBI Taxonomy" id="1263870"/>
    <lineage>
        <taxon>Bacteria</taxon>
        <taxon>Pseudomonadati</taxon>
        <taxon>Planctomycetota</taxon>
        <taxon>Planctomycetia</taxon>
        <taxon>Pirellulales</taxon>
        <taxon>Pirellulaceae</taxon>
        <taxon>Rhodopirellula</taxon>
    </lineage>
</organism>
<feature type="domain" description="ASPIC/UnbV" evidence="4">
    <location>
        <begin position="923"/>
        <end position="989"/>
    </location>
</feature>
<dbReference type="SUPFAM" id="SSF48452">
    <property type="entry name" value="TPR-like"/>
    <property type="match status" value="1"/>
</dbReference>
<proteinExistence type="predicted"/>
<dbReference type="InterPro" id="IPR011519">
    <property type="entry name" value="UnbV_ASPIC"/>
</dbReference>
<dbReference type="Gene3D" id="2.130.10.130">
    <property type="entry name" value="Integrin alpha, N-terminal"/>
    <property type="match status" value="2"/>
</dbReference>
<reference evidence="5 6" key="1">
    <citation type="journal article" date="2013" name="Mar. Genomics">
        <title>Expression of sulfatases in Rhodopirellula baltica and the diversity of sulfatases in the genus Rhodopirellula.</title>
        <authorList>
            <person name="Wegner C.E."/>
            <person name="Richter-Heitmann T."/>
            <person name="Klindworth A."/>
            <person name="Klockow C."/>
            <person name="Richter M."/>
            <person name="Achstetter T."/>
            <person name="Glockner F.O."/>
            <person name="Harder J."/>
        </authorList>
    </citation>
    <scope>NUCLEOTIDE SEQUENCE [LARGE SCALE GENOMIC DNA]</scope>
    <source>
        <strain evidence="5 6">SM41</strain>
    </source>
</reference>
<sequence length="1011" mass="112310">MSSLLVYRSQIVWGIVGAALSLCAQFGCSRTDESMPAERKLGPIPVDSQIDPLQRLRLAVERERWQEAWEGSNAALTQHPDDAEVIYLVANVAQKVGKPDVAAELVMDACRAENFQDVAGIKRAMEALLKVGRLYDCLDLFEDALEVDPNLHEIRQYFYDMCWGAEDRRRAIPHGRLLVKYRQFDLPLLLTLSSTESGTDRLESFVAMAKRHPRDKRPLVAEAKYRFDQGEFTRAEATLRQVLETHPEHLPANALLCRVLIAKAAYDEFAKLPVELSDGIDGYPDYWLAVGDWCWYAGRQPEAARAYWEAARRDADGREYWLKLATSLRQLDHETHGIDDLTLSSVENRVRLLTLFSDATTRFRTYPSQAVAVEIAEALQNLGRLWEAEAWAAIATRLPRDPAVPVAQIRESIVCSLRKDTPWQIDEKHPELRIDLSHLVVPRLDSLGRIADQRDQKQMRICRRSERLRLKNEANERSLTFFGRTADDLDRPGVMHYQTLGCGGGAIDYNLDGWPDLYFAAAGGTPPNRDSSPNALWINRGGTFVDVSRESGTDDTGFGQGVAVGDVNEDGFPDLLILNYGPNVLFINNGDGTFTDASERLPSEGQEVVWSSSGAIADWNQDGLADLTILNYGKGLEPVTKKCFGTSKSLARACAPLNFKAAADRFCLNSQTGEFADQASLQPTASNLGRGLGVIAGDLDQVPGVDLFVANDQSSNHYWSRSESKEYSLKESAIVRGLGASNDSPYQGSMGLATGDFDRDGDFDLFVTNFHQECNTYHDQLSPGGWRDQTMPQRLYSATLPMVGFGSQAVDLDNDGWLELIVTNGHVDRYPGEKSGSYAQPMQVFRRNTVDDYESIAELIDGEYISATHVGRALWTVDANRDGRTDLVITHQTEPVALLVNQTEESGDWIGLQLVGRDCSRDAIGAVVEIESNDRRWVVPLTSGDGYLCSNERILRVGLGESAGECDVVVKWACGTQQRYPGLKPNVTWLCVEADHDAYDLSTDQNVATTQ</sequence>
<keyword evidence="2" id="KW-0677">Repeat</keyword>
<dbReference type="SUPFAM" id="SSF69318">
    <property type="entry name" value="Integrin alpha N-terminal domain"/>
    <property type="match status" value="1"/>
</dbReference>
<evidence type="ECO:0000256" key="2">
    <source>
        <dbReference type="ARBA" id="ARBA00022737"/>
    </source>
</evidence>
<protein>
    <submittedName>
        <fullName evidence="5">ASPIC/UnbV domain protein</fullName>
    </submittedName>
</protein>
<dbReference type="InterPro" id="IPR011990">
    <property type="entry name" value="TPR-like_helical_dom_sf"/>
</dbReference>
<dbReference type="AlphaFoldDB" id="M5UML0"/>
<dbReference type="OrthoDB" id="5287961at2"/>